<name>A0A2Z6DXN2_HYDTE</name>
<dbReference type="KEGG" id="htl:HPTL_0956"/>
<protein>
    <submittedName>
        <fullName evidence="1">Uncharacterized protein</fullName>
    </submittedName>
</protein>
<evidence type="ECO:0000313" key="2">
    <source>
        <dbReference type="Proteomes" id="UP000262004"/>
    </source>
</evidence>
<proteinExistence type="predicted"/>
<reference evidence="1 2" key="1">
    <citation type="submission" date="2018-04" db="EMBL/GenBank/DDBJ databases">
        <title>Complete genome sequence of Hydrogenophilus thermoluteolus TH-1.</title>
        <authorList>
            <person name="Arai H."/>
        </authorList>
    </citation>
    <scope>NUCLEOTIDE SEQUENCE [LARGE SCALE GENOMIC DNA]</scope>
    <source>
        <strain evidence="1 2">TH-1</strain>
    </source>
</reference>
<organism evidence="1 2">
    <name type="scientific">Hydrogenophilus thermoluteolus</name>
    <name type="common">Pseudomonas hydrogenothermophila</name>
    <dbReference type="NCBI Taxonomy" id="297"/>
    <lineage>
        <taxon>Bacteria</taxon>
        <taxon>Pseudomonadati</taxon>
        <taxon>Pseudomonadota</taxon>
        <taxon>Hydrogenophilia</taxon>
        <taxon>Hydrogenophilales</taxon>
        <taxon>Hydrogenophilaceae</taxon>
        <taxon>Hydrogenophilus</taxon>
    </lineage>
</organism>
<dbReference type="AlphaFoldDB" id="A0A2Z6DXN2"/>
<accession>A0A2Z6DXN2</accession>
<keyword evidence="2" id="KW-1185">Reference proteome</keyword>
<sequence>MIQGFSVLAAALVCVGAGFASGYAFKGRLDEGRIARAEAAVVQCQRDREADARHAAEEAARRLAAAQEAERAAVHALQATKARLAATEKRLKESLYALPTAQSCGLSGAARGLLNARIAASDLPAGAAEFDRAHTESAADSGSRAGVDEAALGGWIADAISAYDACRARIDAIRAWDEVTHGR</sequence>
<dbReference type="EMBL" id="AP018558">
    <property type="protein sequence ID" value="BBD77223.1"/>
    <property type="molecule type" value="Genomic_DNA"/>
</dbReference>
<gene>
    <name evidence="1" type="ORF">HPTL_0956</name>
</gene>
<dbReference type="Proteomes" id="UP000262004">
    <property type="component" value="Chromosome"/>
</dbReference>
<dbReference type="RefSeq" id="WP_119334979.1">
    <property type="nucleotide sequence ID" value="NZ_AP018558.1"/>
</dbReference>
<evidence type="ECO:0000313" key="1">
    <source>
        <dbReference type="EMBL" id="BBD77223.1"/>
    </source>
</evidence>
<dbReference type="OrthoDB" id="9157456at2"/>